<sequence length="80" mass="9130">MKHKIRYPLRAPVTARGYNWRCRADIICRPKRPQSTDDFSGIVSVNVLSDHVPAGLPFGYGIKPFYVSNMGGIYLVIYER</sequence>
<gene>
    <name evidence="1" type="ORF">EVAR_28658_1</name>
</gene>
<organism evidence="1 2">
    <name type="scientific">Eumeta variegata</name>
    <name type="common">Bagworm moth</name>
    <name type="synonym">Eumeta japonica</name>
    <dbReference type="NCBI Taxonomy" id="151549"/>
    <lineage>
        <taxon>Eukaryota</taxon>
        <taxon>Metazoa</taxon>
        <taxon>Ecdysozoa</taxon>
        <taxon>Arthropoda</taxon>
        <taxon>Hexapoda</taxon>
        <taxon>Insecta</taxon>
        <taxon>Pterygota</taxon>
        <taxon>Neoptera</taxon>
        <taxon>Endopterygota</taxon>
        <taxon>Lepidoptera</taxon>
        <taxon>Glossata</taxon>
        <taxon>Ditrysia</taxon>
        <taxon>Tineoidea</taxon>
        <taxon>Psychidae</taxon>
        <taxon>Oiketicinae</taxon>
        <taxon>Eumeta</taxon>
    </lineage>
</organism>
<accession>A0A4C2A969</accession>
<evidence type="ECO:0000313" key="2">
    <source>
        <dbReference type="Proteomes" id="UP000299102"/>
    </source>
</evidence>
<keyword evidence="2" id="KW-1185">Reference proteome</keyword>
<dbReference type="Proteomes" id="UP000299102">
    <property type="component" value="Unassembled WGS sequence"/>
</dbReference>
<dbReference type="EMBL" id="BGZK01002814">
    <property type="protein sequence ID" value="GBP96638.1"/>
    <property type="molecule type" value="Genomic_DNA"/>
</dbReference>
<protein>
    <submittedName>
        <fullName evidence="1">Uncharacterized protein</fullName>
    </submittedName>
</protein>
<name>A0A4C2A969_EUMVA</name>
<proteinExistence type="predicted"/>
<dbReference type="AlphaFoldDB" id="A0A4C2A969"/>
<reference evidence="1 2" key="1">
    <citation type="journal article" date="2019" name="Commun. Biol.">
        <title>The bagworm genome reveals a unique fibroin gene that provides high tensile strength.</title>
        <authorList>
            <person name="Kono N."/>
            <person name="Nakamura H."/>
            <person name="Ohtoshi R."/>
            <person name="Tomita M."/>
            <person name="Numata K."/>
            <person name="Arakawa K."/>
        </authorList>
    </citation>
    <scope>NUCLEOTIDE SEQUENCE [LARGE SCALE GENOMIC DNA]</scope>
</reference>
<comment type="caution">
    <text evidence="1">The sequence shown here is derived from an EMBL/GenBank/DDBJ whole genome shotgun (WGS) entry which is preliminary data.</text>
</comment>
<evidence type="ECO:0000313" key="1">
    <source>
        <dbReference type="EMBL" id="GBP96638.1"/>
    </source>
</evidence>